<comment type="caution">
    <text evidence="1">The sequence shown here is derived from an EMBL/GenBank/DDBJ whole genome shotgun (WGS) entry which is preliminary data.</text>
</comment>
<evidence type="ECO:0000313" key="2">
    <source>
        <dbReference type="Proteomes" id="UP000183471"/>
    </source>
</evidence>
<gene>
    <name evidence="1" type="ORF">SAMN05216402_0546</name>
</gene>
<organism evidence="1 2">
    <name type="scientific">Nitrosospira multiformis</name>
    <dbReference type="NCBI Taxonomy" id="1231"/>
    <lineage>
        <taxon>Bacteria</taxon>
        <taxon>Pseudomonadati</taxon>
        <taxon>Pseudomonadota</taxon>
        <taxon>Betaproteobacteria</taxon>
        <taxon>Nitrosomonadales</taxon>
        <taxon>Nitrosomonadaceae</taxon>
        <taxon>Nitrosospira</taxon>
    </lineage>
</organism>
<proteinExistence type="predicted"/>
<dbReference type="EMBL" id="FNKY01000001">
    <property type="protein sequence ID" value="SDQ35948.1"/>
    <property type="molecule type" value="Genomic_DNA"/>
</dbReference>
<keyword evidence="2" id="KW-1185">Reference proteome</keyword>
<dbReference type="Proteomes" id="UP000183471">
    <property type="component" value="Unassembled WGS sequence"/>
</dbReference>
<sequence>MQSWRKPISGKNVNITSSLILSWYFFNRFAGTDSDLKRKPDNAYNFRVGSFIYPQLFDPMHQYDSDVLLAGTASVRGGDATEGKSPRISLPLDYYPFTYPLTHRNPEAAILPCVFVVG</sequence>
<accession>A0ABY0T6U6</accession>
<evidence type="ECO:0000313" key="1">
    <source>
        <dbReference type="EMBL" id="SDQ35948.1"/>
    </source>
</evidence>
<name>A0ABY0T6U6_9PROT</name>
<reference evidence="1 2" key="1">
    <citation type="submission" date="2016-10" db="EMBL/GenBank/DDBJ databases">
        <authorList>
            <person name="Varghese N."/>
            <person name="Submissions S."/>
        </authorList>
    </citation>
    <scope>NUCLEOTIDE SEQUENCE [LARGE SCALE GENOMIC DNA]</scope>
    <source>
        <strain evidence="1 2">Nl1</strain>
    </source>
</reference>
<protein>
    <submittedName>
        <fullName evidence="1">Uncharacterized protein</fullName>
    </submittedName>
</protein>